<dbReference type="GO" id="GO:0004674">
    <property type="term" value="F:protein serine/threonine kinase activity"/>
    <property type="evidence" value="ECO:0007669"/>
    <property type="project" value="TreeGrafter"/>
</dbReference>
<dbReference type="InterPro" id="IPR000719">
    <property type="entry name" value="Prot_kinase_dom"/>
</dbReference>
<keyword evidence="2" id="KW-0732">Signal</keyword>
<proteinExistence type="predicted"/>
<reference evidence="4 5" key="1">
    <citation type="submission" date="2020-08" db="EMBL/GenBank/DDBJ databases">
        <authorList>
            <person name="Koutsovoulos G."/>
            <person name="Danchin GJ E."/>
        </authorList>
    </citation>
    <scope>NUCLEOTIDE SEQUENCE [LARGE SCALE GENOMIC DNA]</scope>
</reference>
<evidence type="ECO:0000256" key="1">
    <source>
        <dbReference type="PROSITE-ProRule" id="PRU10141"/>
    </source>
</evidence>
<feature type="binding site" evidence="1">
    <location>
        <position position="96"/>
    </location>
    <ligand>
        <name>ATP</name>
        <dbReference type="ChEBI" id="CHEBI:30616"/>
    </ligand>
</feature>
<dbReference type="SUPFAM" id="SSF56112">
    <property type="entry name" value="Protein kinase-like (PK-like)"/>
    <property type="match status" value="1"/>
</dbReference>
<feature type="chain" id="PRO_5028106248" description="Protein kinase domain-containing protein" evidence="2">
    <location>
        <begin position="23"/>
        <end position="324"/>
    </location>
</feature>
<organism evidence="4 5">
    <name type="scientific">Meloidogyne enterolobii</name>
    <name type="common">Root-knot nematode worm</name>
    <name type="synonym">Meloidogyne mayaguensis</name>
    <dbReference type="NCBI Taxonomy" id="390850"/>
    <lineage>
        <taxon>Eukaryota</taxon>
        <taxon>Metazoa</taxon>
        <taxon>Ecdysozoa</taxon>
        <taxon>Nematoda</taxon>
        <taxon>Chromadorea</taxon>
        <taxon>Rhabditida</taxon>
        <taxon>Tylenchina</taxon>
        <taxon>Tylenchomorpha</taxon>
        <taxon>Tylenchoidea</taxon>
        <taxon>Meloidogynidae</taxon>
        <taxon>Meloidogyninae</taxon>
        <taxon>Meloidogyne</taxon>
    </lineage>
</organism>
<accession>A0A6V7X7C9</accession>
<feature type="signal peptide" evidence="2">
    <location>
        <begin position="1"/>
        <end position="22"/>
    </location>
</feature>
<dbReference type="AlphaFoldDB" id="A0A6V7X7C9"/>
<evidence type="ECO:0000259" key="3">
    <source>
        <dbReference type="PROSITE" id="PS50011"/>
    </source>
</evidence>
<comment type="caution">
    <text evidence="4">The sequence shown here is derived from an EMBL/GenBank/DDBJ whole genome shotgun (WGS) entry which is preliminary data.</text>
</comment>
<dbReference type="GO" id="GO:0005634">
    <property type="term" value="C:nucleus"/>
    <property type="evidence" value="ECO:0007669"/>
    <property type="project" value="TreeGrafter"/>
</dbReference>
<keyword evidence="1" id="KW-0067">ATP-binding</keyword>
<dbReference type="PROSITE" id="PS50011">
    <property type="entry name" value="PROTEIN_KINASE_DOM"/>
    <property type="match status" value="1"/>
</dbReference>
<gene>
    <name evidence="4" type="ORF">MENT_LOCUS48116</name>
</gene>
<protein>
    <recommendedName>
        <fullName evidence="3">Protein kinase domain-containing protein</fullName>
    </recommendedName>
</protein>
<evidence type="ECO:0000256" key="2">
    <source>
        <dbReference type="SAM" id="SignalP"/>
    </source>
</evidence>
<evidence type="ECO:0000313" key="5">
    <source>
        <dbReference type="Proteomes" id="UP000580250"/>
    </source>
</evidence>
<dbReference type="PANTHER" id="PTHR44167">
    <property type="entry name" value="OVARIAN-SPECIFIC SERINE/THREONINE-PROTEIN KINASE LOK-RELATED"/>
    <property type="match status" value="1"/>
</dbReference>
<dbReference type="PROSITE" id="PS00107">
    <property type="entry name" value="PROTEIN_KINASE_ATP"/>
    <property type="match status" value="1"/>
</dbReference>
<dbReference type="EMBL" id="CAJEWN010001175">
    <property type="protein sequence ID" value="CAD2195052.1"/>
    <property type="molecule type" value="Genomic_DNA"/>
</dbReference>
<evidence type="ECO:0000313" key="4">
    <source>
        <dbReference type="EMBL" id="CAD2195052.1"/>
    </source>
</evidence>
<dbReference type="GO" id="GO:0044773">
    <property type="term" value="P:mitotic DNA damage checkpoint signaling"/>
    <property type="evidence" value="ECO:0007669"/>
    <property type="project" value="TreeGrafter"/>
</dbReference>
<dbReference type="GO" id="GO:0005524">
    <property type="term" value="F:ATP binding"/>
    <property type="evidence" value="ECO:0007669"/>
    <property type="project" value="UniProtKB-UniRule"/>
</dbReference>
<dbReference type="InterPro" id="IPR011009">
    <property type="entry name" value="Kinase-like_dom_sf"/>
</dbReference>
<dbReference type="SMART" id="SM00220">
    <property type="entry name" value="S_TKc"/>
    <property type="match status" value="1"/>
</dbReference>
<dbReference type="PANTHER" id="PTHR44167:SF24">
    <property type="entry name" value="SERINE_THREONINE-PROTEIN KINASE CHK2"/>
    <property type="match status" value="1"/>
</dbReference>
<dbReference type="Proteomes" id="UP000580250">
    <property type="component" value="Unassembled WGS sequence"/>
</dbReference>
<sequence length="324" mass="37634">MKIFYFLIIVLLLILHLFPCKGADVEAERAETSTSQSGIKCQCGESQISILKRITLNLKNQGKTIFKKSKFNLGSGLYGKVQHAYWPDRKICVAIKIVKRPKNFMKEATKNELEVHEYINSNITDNERNYIIRMYGYRKHSGYYFWKGKYMSIVMELGGRNLYNYYDRSNLIIRRHDGGDLEIFSDERKGVLGNILKCAAKALQQFHNFGVHNDIKSDNFVTLKEQNELEPLTSCKLIDFNLSKTIGQENVTNEYIEVNRKRDIWALGSMMIKMMKFRFQSFPINLSLDTSHNFLNAYISNDNYNTNIDTVLKVKISGFDIISY</sequence>
<feature type="domain" description="Protein kinase" evidence="3">
    <location>
        <begin position="67"/>
        <end position="324"/>
    </location>
</feature>
<name>A0A6V7X7C9_MELEN</name>
<dbReference type="InterPro" id="IPR017441">
    <property type="entry name" value="Protein_kinase_ATP_BS"/>
</dbReference>
<dbReference type="GO" id="GO:0005737">
    <property type="term" value="C:cytoplasm"/>
    <property type="evidence" value="ECO:0007669"/>
    <property type="project" value="TreeGrafter"/>
</dbReference>
<dbReference type="Gene3D" id="1.10.510.10">
    <property type="entry name" value="Transferase(Phosphotransferase) domain 1"/>
    <property type="match status" value="1"/>
</dbReference>
<dbReference type="Gene3D" id="3.30.200.20">
    <property type="entry name" value="Phosphorylase Kinase, domain 1"/>
    <property type="match status" value="1"/>
</dbReference>
<keyword evidence="1" id="KW-0547">Nucleotide-binding</keyword>
<dbReference type="Pfam" id="PF00069">
    <property type="entry name" value="Pkinase"/>
    <property type="match status" value="1"/>
</dbReference>